<name>A0ABS4GT80_9BACL</name>
<dbReference type="Proteomes" id="UP001519343">
    <property type="component" value="Unassembled WGS sequence"/>
</dbReference>
<dbReference type="SUPFAM" id="SSF159941">
    <property type="entry name" value="MM3350-like"/>
    <property type="match status" value="1"/>
</dbReference>
<dbReference type="EMBL" id="JAGGKT010000010">
    <property type="protein sequence ID" value="MBP1933232.1"/>
    <property type="molecule type" value="Genomic_DNA"/>
</dbReference>
<sequence length="209" mass="24657">MIYQLKITLKRSKPPIWRRIQVNSGITFHQLHQIIQISMGWLDCHLHEFDCGIPIAKREQMEGLLEENKLVEELSPWYFFLSNPYYDNIAIMVDPVQPDVFFQRDVFLDEHGERLADWLLGEKDKCLYTYDFKNDWQHEILLEKIVPNDPEVNYPLCVKAKREAPLEGSGGILNYVEDKEDSRTDQEIVQDINKTFQAMAKSLQPTDLW</sequence>
<proteinExistence type="predicted"/>
<accession>A0ABS4GT80</accession>
<dbReference type="Pfam" id="PF07929">
    <property type="entry name" value="PRiA4_ORF3"/>
    <property type="match status" value="1"/>
</dbReference>
<organism evidence="2 3">
    <name type="scientific">Ammoniphilus resinae</name>
    <dbReference type="NCBI Taxonomy" id="861532"/>
    <lineage>
        <taxon>Bacteria</taxon>
        <taxon>Bacillati</taxon>
        <taxon>Bacillota</taxon>
        <taxon>Bacilli</taxon>
        <taxon>Bacillales</taxon>
        <taxon>Paenibacillaceae</taxon>
        <taxon>Aneurinibacillus group</taxon>
        <taxon>Ammoniphilus</taxon>
    </lineage>
</organism>
<dbReference type="RefSeq" id="WP_209811249.1">
    <property type="nucleotide sequence ID" value="NZ_JAGGKT010000010.1"/>
</dbReference>
<dbReference type="PANTHER" id="PTHR41878:SF1">
    <property type="entry name" value="TNPR PROTEIN"/>
    <property type="match status" value="1"/>
</dbReference>
<dbReference type="Gene3D" id="3.10.290.30">
    <property type="entry name" value="MM3350-like"/>
    <property type="match status" value="1"/>
</dbReference>
<gene>
    <name evidence="2" type="ORF">J2Z37_003245</name>
</gene>
<evidence type="ECO:0000313" key="2">
    <source>
        <dbReference type="EMBL" id="MBP1933232.1"/>
    </source>
</evidence>
<evidence type="ECO:0000259" key="1">
    <source>
        <dbReference type="Pfam" id="PF07929"/>
    </source>
</evidence>
<protein>
    <recommendedName>
        <fullName evidence="1">Plasmid pRiA4b Orf3-like domain-containing protein</fullName>
    </recommendedName>
</protein>
<reference evidence="2 3" key="1">
    <citation type="submission" date="2021-03" db="EMBL/GenBank/DDBJ databases">
        <title>Genomic Encyclopedia of Type Strains, Phase IV (KMG-IV): sequencing the most valuable type-strain genomes for metagenomic binning, comparative biology and taxonomic classification.</title>
        <authorList>
            <person name="Goeker M."/>
        </authorList>
    </citation>
    <scope>NUCLEOTIDE SEQUENCE [LARGE SCALE GENOMIC DNA]</scope>
    <source>
        <strain evidence="2 3">DSM 24738</strain>
    </source>
</reference>
<dbReference type="InterPro" id="IPR012912">
    <property type="entry name" value="Plasmid_pRiA4b_Orf3-like"/>
</dbReference>
<dbReference type="PANTHER" id="PTHR41878">
    <property type="entry name" value="LEXA REPRESSOR-RELATED"/>
    <property type="match status" value="1"/>
</dbReference>
<dbReference type="InterPro" id="IPR024047">
    <property type="entry name" value="MM3350-like_sf"/>
</dbReference>
<evidence type="ECO:0000313" key="3">
    <source>
        <dbReference type="Proteomes" id="UP001519343"/>
    </source>
</evidence>
<keyword evidence="3" id="KW-1185">Reference proteome</keyword>
<feature type="domain" description="Plasmid pRiA4b Orf3-like" evidence="1">
    <location>
        <begin position="2"/>
        <end position="180"/>
    </location>
</feature>
<comment type="caution">
    <text evidence="2">The sequence shown here is derived from an EMBL/GenBank/DDBJ whole genome shotgun (WGS) entry which is preliminary data.</text>
</comment>